<comment type="caution">
    <text evidence="2">The sequence shown here is derived from an EMBL/GenBank/DDBJ whole genome shotgun (WGS) entry which is preliminary data.</text>
</comment>
<feature type="compositionally biased region" description="Low complexity" evidence="1">
    <location>
        <begin position="59"/>
        <end position="75"/>
    </location>
</feature>
<accession>A0ABR3N5I1</accession>
<organism evidence="2 3">
    <name type="scientific">Cirrhinus molitorella</name>
    <name type="common">mud carp</name>
    <dbReference type="NCBI Taxonomy" id="172907"/>
    <lineage>
        <taxon>Eukaryota</taxon>
        <taxon>Metazoa</taxon>
        <taxon>Chordata</taxon>
        <taxon>Craniata</taxon>
        <taxon>Vertebrata</taxon>
        <taxon>Euteleostomi</taxon>
        <taxon>Actinopterygii</taxon>
        <taxon>Neopterygii</taxon>
        <taxon>Teleostei</taxon>
        <taxon>Ostariophysi</taxon>
        <taxon>Cypriniformes</taxon>
        <taxon>Cyprinidae</taxon>
        <taxon>Labeoninae</taxon>
        <taxon>Labeonini</taxon>
        <taxon>Cirrhinus</taxon>
    </lineage>
</organism>
<sequence length="75" mass="8199">MKFQILTFSTAAKTAPSSLKTHISRPALPPARDSSFRTRHKPFPKPSASPLLSGGISCQPPHDLLQPPQQLKTRP</sequence>
<evidence type="ECO:0000313" key="3">
    <source>
        <dbReference type="Proteomes" id="UP001558613"/>
    </source>
</evidence>
<protein>
    <submittedName>
        <fullName evidence="2">Uncharacterized protein</fullName>
    </submittedName>
</protein>
<feature type="region of interest" description="Disordered" evidence="1">
    <location>
        <begin position="13"/>
        <end position="75"/>
    </location>
</feature>
<proteinExistence type="predicted"/>
<reference evidence="2 3" key="1">
    <citation type="submission" date="2023-09" db="EMBL/GenBank/DDBJ databases">
        <authorList>
            <person name="Wang M."/>
        </authorList>
    </citation>
    <scope>NUCLEOTIDE SEQUENCE [LARGE SCALE GENOMIC DNA]</scope>
    <source>
        <strain evidence="2">GT-2023</strain>
        <tissue evidence="2">Liver</tissue>
    </source>
</reference>
<evidence type="ECO:0000313" key="2">
    <source>
        <dbReference type="EMBL" id="KAL1272190.1"/>
    </source>
</evidence>
<evidence type="ECO:0000256" key="1">
    <source>
        <dbReference type="SAM" id="MobiDB-lite"/>
    </source>
</evidence>
<dbReference type="EMBL" id="JAYMGO010000006">
    <property type="protein sequence ID" value="KAL1272190.1"/>
    <property type="molecule type" value="Genomic_DNA"/>
</dbReference>
<gene>
    <name evidence="2" type="ORF">QQF64_028052</name>
</gene>
<keyword evidence="3" id="KW-1185">Reference proteome</keyword>
<name>A0ABR3N5I1_9TELE</name>
<dbReference type="Proteomes" id="UP001558613">
    <property type="component" value="Unassembled WGS sequence"/>
</dbReference>